<dbReference type="GeneID" id="110409829"/>
<evidence type="ECO:0000313" key="3">
    <source>
        <dbReference type="RefSeq" id="XP_021274984.1"/>
    </source>
</evidence>
<keyword evidence="2" id="KW-1185">Reference proteome</keyword>
<organism evidence="2 3">
    <name type="scientific">Herrania umbratica</name>
    <dbReference type="NCBI Taxonomy" id="108875"/>
    <lineage>
        <taxon>Eukaryota</taxon>
        <taxon>Viridiplantae</taxon>
        <taxon>Streptophyta</taxon>
        <taxon>Embryophyta</taxon>
        <taxon>Tracheophyta</taxon>
        <taxon>Spermatophyta</taxon>
        <taxon>Magnoliopsida</taxon>
        <taxon>eudicotyledons</taxon>
        <taxon>Gunneridae</taxon>
        <taxon>Pentapetalae</taxon>
        <taxon>rosids</taxon>
        <taxon>malvids</taxon>
        <taxon>Malvales</taxon>
        <taxon>Malvaceae</taxon>
        <taxon>Byttnerioideae</taxon>
        <taxon>Herrania</taxon>
    </lineage>
</organism>
<dbReference type="SMART" id="SM00256">
    <property type="entry name" value="FBOX"/>
    <property type="match status" value="1"/>
</dbReference>
<dbReference type="PANTHER" id="PTHR31672">
    <property type="entry name" value="BNACNNG10540D PROTEIN"/>
    <property type="match status" value="1"/>
</dbReference>
<proteinExistence type="predicted"/>
<reference evidence="3" key="1">
    <citation type="submission" date="2025-08" db="UniProtKB">
        <authorList>
            <consortium name="RefSeq"/>
        </authorList>
    </citation>
    <scope>IDENTIFICATION</scope>
    <source>
        <tissue evidence="3">Leaf</tissue>
    </source>
</reference>
<name>A0A6J0ZL69_9ROSI</name>
<dbReference type="OrthoDB" id="1894463at2759"/>
<dbReference type="InterPro" id="IPR036047">
    <property type="entry name" value="F-box-like_dom_sf"/>
</dbReference>
<dbReference type="AlphaFoldDB" id="A0A6J0ZL69"/>
<accession>A0A6J0ZL69</accession>
<dbReference type="NCBIfam" id="TIGR01640">
    <property type="entry name" value="F_box_assoc_1"/>
    <property type="match status" value="1"/>
</dbReference>
<evidence type="ECO:0000313" key="2">
    <source>
        <dbReference type="Proteomes" id="UP000504621"/>
    </source>
</evidence>
<dbReference type="SUPFAM" id="SSF81383">
    <property type="entry name" value="F-box domain"/>
    <property type="match status" value="1"/>
</dbReference>
<dbReference type="Gene3D" id="1.20.1280.50">
    <property type="match status" value="1"/>
</dbReference>
<sequence>MERLPQEIVVDILSRLPIPSLVQSKSVCRAWRGLIRDRVLVNKHFWRMIQNDPSFILQSYNPMQNQLYFGDFSSQNDGNVIMKKLAIPPLPKFHVVGSCNGLLCLHTSHQSFEICIYNPFTRDYTELPKLTKHPSYNVGVQGFGFDLTTKEYKVVEISYQIRTCGGSFPRFPRSTNYIVRAPISASASIEAAVHILTLGSPTWRNLGTVPFQLMMSQQSQVLINGKLHWVAYPNRNETKNPIISFDLATEQFQEVPRPDCISLANRRFEQIVALRGCLSSASYQDDYEQLEIWVMKEYNVKESWSKEFSIGAYVPPILQQDESFNNSRFYMNKKCMRVLCLLRSGEILLECRNRALVLYDPHCRTFKDLHLTFEGISNYFKVVVHVASLNWINTFINT</sequence>
<gene>
    <name evidence="3" type="primary">LOC110409829</name>
</gene>
<protein>
    <submittedName>
        <fullName evidence="3">F-box protein At3g07870-like</fullName>
    </submittedName>
</protein>
<dbReference type="InterPro" id="IPR001810">
    <property type="entry name" value="F-box_dom"/>
</dbReference>
<dbReference type="CDD" id="cd22157">
    <property type="entry name" value="F-box_AtFBW1-like"/>
    <property type="match status" value="1"/>
</dbReference>
<evidence type="ECO:0000259" key="1">
    <source>
        <dbReference type="PROSITE" id="PS50181"/>
    </source>
</evidence>
<dbReference type="Pfam" id="PF12937">
    <property type="entry name" value="F-box-like"/>
    <property type="match status" value="1"/>
</dbReference>
<dbReference type="Pfam" id="PF08268">
    <property type="entry name" value="FBA_3"/>
    <property type="match status" value="1"/>
</dbReference>
<dbReference type="InterPro" id="IPR050796">
    <property type="entry name" value="SCF_F-box_component"/>
</dbReference>
<dbReference type="PROSITE" id="PS50181">
    <property type="entry name" value="FBOX"/>
    <property type="match status" value="1"/>
</dbReference>
<dbReference type="RefSeq" id="XP_021274984.1">
    <property type="nucleotide sequence ID" value="XM_021419309.1"/>
</dbReference>
<dbReference type="InterPro" id="IPR013187">
    <property type="entry name" value="F-box-assoc_dom_typ3"/>
</dbReference>
<feature type="domain" description="F-box" evidence="1">
    <location>
        <begin position="1"/>
        <end position="49"/>
    </location>
</feature>
<dbReference type="InterPro" id="IPR017451">
    <property type="entry name" value="F-box-assoc_interact_dom"/>
</dbReference>
<dbReference type="Proteomes" id="UP000504621">
    <property type="component" value="Unplaced"/>
</dbReference>